<dbReference type="AlphaFoldDB" id="A0AAW1HTY3"/>
<protein>
    <submittedName>
        <fullName evidence="1">Uncharacterized protein</fullName>
    </submittedName>
</protein>
<dbReference type="Proteomes" id="UP001458880">
    <property type="component" value="Unassembled WGS sequence"/>
</dbReference>
<comment type="caution">
    <text evidence="1">The sequence shown here is derived from an EMBL/GenBank/DDBJ whole genome shotgun (WGS) entry which is preliminary data.</text>
</comment>
<accession>A0AAW1HTY3</accession>
<dbReference type="EMBL" id="JASPKY010000937">
    <property type="protein sequence ID" value="KAK9680073.1"/>
    <property type="molecule type" value="Genomic_DNA"/>
</dbReference>
<gene>
    <name evidence="1" type="ORF">QE152_g39375</name>
</gene>
<evidence type="ECO:0000313" key="2">
    <source>
        <dbReference type="Proteomes" id="UP001458880"/>
    </source>
</evidence>
<organism evidence="1 2">
    <name type="scientific">Popillia japonica</name>
    <name type="common">Japanese beetle</name>
    <dbReference type="NCBI Taxonomy" id="7064"/>
    <lineage>
        <taxon>Eukaryota</taxon>
        <taxon>Metazoa</taxon>
        <taxon>Ecdysozoa</taxon>
        <taxon>Arthropoda</taxon>
        <taxon>Hexapoda</taxon>
        <taxon>Insecta</taxon>
        <taxon>Pterygota</taxon>
        <taxon>Neoptera</taxon>
        <taxon>Endopterygota</taxon>
        <taxon>Coleoptera</taxon>
        <taxon>Polyphaga</taxon>
        <taxon>Scarabaeiformia</taxon>
        <taxon>Scarabaeidae</taxon>
        <taxon>Rutelinae</taxon>
        <taxon>Popillia</taxon>
    </lineage>
</organism>
<proteinExistence type="predicted"/>
<evidence type="ECO:0000313" key="1">
    <source>
        <dbReference type="EMBL" id="KAK9680073.1"/>
    </source>
</evidence>
<reference evidence="1 2" key="1">
    <citation type="journal article" date="2024" name="BMC Genomics">
        <title>De novo assembly and annotation of Popillia japonica's genome with initial clues to its potential as an invasive pest.</title>
        <authorList>
            <person name="Cucini C."/>
            <person name="Boschi S."/>
            <person name="Funari R."/>
            <person name="Cardaioli E."/>
            <person name="Iannotti N."/>
            <person name="Marturano G."/>
            <person name="Paoli F."/>
            <person name="Bruttini M."/>
            <person name="Carapelli A."/>
            <person name="Frati F."/>
            <person name="Nardi F."/>
        </authorList>
    </citation>
    <scope>NUCLEOTIDE SEQUENCE [LARGE SCALE GENOMIC DNA]</scope>
    <source>
        <strain evidence="1">DMR45628</strain>
    </source>
</reference>
<sequence length="126" mass="13476">MQPAVALIIENPCLYWWIFKQFPASGTCYVVGGICKLIKGSSPDEFQSASSVSVLPADNGRSDTQVGAKSISENICGLYVSIPVDNGRSDTQVGAKSISENICGLYVSIPVRWNPFIAISSVVAFK</sequence>
<keyword evidence="2" id="KW-1185">Reference proteome</keyword>
<name>A0AAW1HTY3_POPJA</name>